<evidence type="ECO:0000313" key="2">
    <source>
        <dbReference type="Proteomes" id="UP000289738"/>
    </source>
</evidence>
<reference evidence="1 2" key="1">
    <citation type="submission" date="2019-01" db="EMBL/GenBank/DDBJ databases">
        <title>Sequencing of cultivated peanut Arachis hypogaea provides insights into genome evolution and oil improvement.</title>
        <authorList>
            <person name="Chen X."/>
        </authorList>
    </citation>
    <scope>NUCLEOTIDE SEQUENCE [LARGE SCALE GENOMIC DNA]</scope>
    <source>
        <strain evidence="2">cv. Fuhuasheng</strain>
        <tissue evidence="1">Leaves</tissue>
    </source>
</reference>
<protein>
    <recommendedName>
        <fullName evidence="3">Transposase MuDR plant domain-containing protein</fullName>
    </recommendedName>
</protein>
<organism evidence="1 2">
    <name type="scientific">Arachis hypogaea</name>
    <name type="common">Peanut</name>
    <dbReference type="NCBI Taxonomy" id="3818"/>
    <lineage>
        <taxon>Eukaryota</taxon>
        <taxon>Viridiplantae</taxon>
        <taxon>Streptophyta</taxon>
        <taxon>Embryophyta</taxon>
        <taxon>Tracheophyta</taxon>
        <taxon>Spermatophyta</taxon>
        <taxon>Magnoliopsida</taxon>
        <taxon>eudicotyledons</taxon>
        <taxon>Gunneridae</taxon>
        <taxon>Pentapetalae</taxon>
        <taxon>rosids</taxon>
        <taxon>fabids</taxon>
        <taxon>Fabales</taxon>
        <taxon>Fabaceae</taxon>
        <taxon>Papilionoideae</taxon>
        <taxon>50 kb inversion clade</taxon>
        <taxon>dalbergioids sensu lato</taxon>
        <taxon>Dalbergieae</taxon>
        <taxon>Pterocarpus clade</taxon>
        <taxon>Arachis</taxon>
    </lineage>
</organism>
<evidence type="ECO:0008006" key="3">
    <source>
        <dbReference type="Google" id="ProtNLM"/>
    </source>
</evidence>
<dbReference type="EMBL" id="SDMP01000006">
    <property type="protein sequence ID" value="RYR52406.1"/>
    <property type="molecule type" value="Genomic_DNA"/>
</dbReference>
<sequence>MIELYIEFEQHTRMDAVGDDIIVDELRDIDWKEDNNDNEEEFEANYEVDDENDDRDLVGNPAIQNEAHAIVSQHPFGILSFMRTLDLEAMHAPEFSKYVNIGEGNVAPENDEFSVRIEFDSRESMIFTIKSYTISRGVDYTVYEFEPKTFYAKCKGYGARRNWLKRASLIRKMGC</sequence>
<proteinExistence type="predicted"/>
<accession>A0A445CNA0</accession>
<name>A0A445CNA0_ARAHY</name>
<evidence type="ECO:0000313" key="1">
    <source>
        <dbReference type="EMBL" id="RYR52406.1"/>
    </source>
</evidence>
<keyword evidence="2" id="KW-1185">Reference proteome</keyword>
<gene>
    <name evidence="1" type="ORF">Ahy_A06g027332</name>
</gene>
<dbReference type="AlphaFoldDB" id="A0A445CNA0"/>
<dbReference type="Proteomes" id="UP000289738">
    <property type="component" value="Chromosome A06"/>
</dbReference>
<comment type="caution">
    <text evidence="1">The sequence shown here is derived from an EMBL/GenBank/DDBJ whole genome shotgun (WGS) entry which is preliminary data.</text>
</comment>